<feature type="transmembrane region" description="Helical" evidence="1">
    <location>
        <begin position="141"/>
        <end position="160"/>
    </location>
</feature>
<keyword evidence="1" id="KW-0472">Membrane</keyword>
<keyword evidence="1" id="KW-0812">Transmembrane</keyword>
<evidence type="ECO:0000313" key="2">
    <source>
        <dbReference type="EMBL" id="RVX72043.1"/>
    </source>
</evidence>
<sequence length="161" mass="16549">MSNTSMPTISSLGTVALPGFVGILGLMGMAGGVYGLLSPIEAGRQFGIKTSSSSPTEMALLRAIALRNLGGGATNLVLMLMWQFSSLSRASPVVAHTFQRALGIGFLLGTSVAVGDAYVLIKYADSPGLVGEASRVGREKSKGHAFMALPIFALGLACCLL</sequence>
<name>A0A438N8E2_EXOME</name>
<dbReference type="EMBL" id="NAJM01000014">
    <property type="protein sequence ID" value="RVX72043.1"/>
    <property type="molecule type" value="Genomic_DNA"/>
</dbReference>
<evidence type="ECO:0000313" key="3">
    <source>
        <dbReference type="Proteomes" id="UP000288859"/>
    </source>
</evidence>
<evidence type="ECO:0000256" key="1">
    <source>
        <dbReference type="SAM" id="Phobius"/>
    </source>
</evidence>
<dbReference type="OrthoDB" id="5316097at2759"/>
<comment type="caution">
    <text evidence="2">The sequence shown here is derived from an EMBL/GenBank/DDBJ whole genome shotgun (WGS) entry which is preliminary data.</text>
</comment>
<feature type="transmembrane region" description="Helical" evidence="1">
    <location>
        <begin position="12"/>
        <end position="37"/>
    </location>
</feature>
<dbReference type="AlphaFoldDB" id="A0A438N8E2"/>
<dbReference type="Proteomes" id="UP000288859">
    <property type="component" value="Unassembled WGS sequence"/>
</dbReference>
<reference evidence="2 3" key="1">
    <citation type="submission" date="2017-03" db="EMBL/GenBank/DDBJ databases">
        <title>Genomes of endolithic fungi from Antarctica.</title>
        <authorList>
            <person name="Coleine C."/>
            <person name="Masonjones S."/>
            <person name="Stajich J.E."/>
        </authorList>
    </citation>
    <scope>NUCLEOTIDE SEQUENCE [LARGE SCALE GENOMIC DNA]</scope>
    <source>
        <strain evidence="2 3">CCFEE 6314</strain>
    </source>
</reference>
<keyword evidence="1" id="KW-1133">Transmembrane helix</keyword>
<accession>A0A438N8E2</accession>
<proteinExistence type="predicted"/>
<protein>
    <recommendedName>
        <fullName evidence="4">DUF4149 domain-containing protein</fullName>
    </recommendedName>
</protein>
<evidence type="ECO:0008006" key="4">
    <source>
        <dbReference type="Google" id="ProtNLM"/>
    </source>
</evidence>
<dbReference type="InterPro" id="IPR025363">
    <property type="entry name" value="DUF4267"/>
</dbReference>
<feature type="transmembrane region" description="Helical" evidence="1">
    <location>
        <begin position="101"/>
        <end position="121"/>
    </location>
</feature>
<dbReference type="Pfam" id="PF14087">
    <property type="entry name" value="DUF4267"/>
    <property type="match status" value="1"/>
</dbReference>
<gene>
    <name evidence="2" type="ORF">B0A52_04641</name>
</gene>
<organism evidence="2 3">
    <name type="scientific">Exophiala mesophila</name>
    <name type="common">Black yeast-like fungus</name>
    <dbReference type="NCBI Taxonomy" id="212818"/>
    <lineage>
        <taxon>Eukaryota</taxon>
        <taxon>Fungi</taxon>
        <taxon>Dikarya</taxon>
        <taxon>Ascomycota</taxon>
        <taxon>Pezizomycotina</taxon>
        <taxon>Eurotiomycetes</taxon>
        <taxon>Chaetothyriomycetidae</taxon>
        <taxon>Chaetothyriales</taxon>
        <taxon>Herpotrichiellaceae</taxon>
        <taxon>Exophiala</taxon>
    </lineage>
</organism>